<dbReference type="Pfam" id="PF08534">
    <property type="entry name" value="Redoxin"/>
    <property type="match status" value="1"/>
</dbReference>
<evidence type="ECO:0000256" key="6">
    <source>
        <dbReference type="SAM" id="Phobius"/>
    </source>
</evidence>
<comment type="caution">
    <text evidence="8">The sequence shown here is derived from an EMBL/GenBank/DDBJ whole genome shotgun (WGS) entry which is preliminary data.</text>
</comment>
<dbReference type="InterPro" id="IPR050553">
    <property type="entry name" value="Thioredoxin_ResA/DsbE_sf"/>
</dbReference>
<dbReference type="Proteomes" id="UP001597380">
    <property type="component" value="Unassembled WGS sequence"/>
</dbReference>
<dbReference type="RefSeq" id="WP_345338229.1">
    <property type="nucleotide sequence ID" value="NZ_BAABLI010000004.1"/>
</dbReference>
<evidence type="ECO:0000313" key="9">
    <source>
        <dbReference type="Proteomes" id="UP001597380"/>
    </source>
</evidence>
<dbReference type="InterPro" id="IPR013766">
    <property type="entry name" value="Thioredoxin_domain"/>
</dbReference>
<dbReference type="Gene3D" id="3.40.30.10">
    <property type="entry name" value="Glutaredoxin"/>
    <property type="match status" value="1"/>
</dbReference>
<keyword evidence="3" id="KW-0201">Cytochrome c-type biogenesis</keyword>
<dbReference type="PANTHER" id="PTHR42852">
    <property type="entry name" value="THIOL:DISULFIDE INTERCHANGE PROTEIN DSBE"/>
    <property type="match status" value="1"/>
</dbReference>
<comment type="subcellular location">
    <subcellularLocation>
        <location evidence="1">Cell inner membrane</location>
        <topology evidence="1">Single-pass membrane protein</topology>
        <orientation evidence="1">Periplasmic side</orientation>
    </subcellularLocation>
</comment>
<evidence type="ECO:0000256" key="2">
    <source>
        <dbReference type="ARBA" id="ARBA00007758"/>
    </source>
</evidence>
<keyword evidence="6" id="KW-0472">Membrane</keyword>
<protein>
    <submittedName>
        <fullName evidence="8">DsbE family thiol:disulfide interchange protein</fullName>
    </submittedName>
</protein>
<dbReference type="EMBL" id="JBHUHT010000007">
    <property type="protein sequence ID" value="MFD2094776.1"/>
    <property type="molecule type" value="Genomic_DNA"/>
</dbReference>
<dbReference type="InterPro" id="IPR013740">
    <property type="entry name" value="Redoxin"/>
</dbReference>
<keyword evidence="6" id="KW-0812">Transmembrane</keyword>
<evidence type="ECO:0000256" key="5">
    <source>
        <dbReference type="ARBA" id="ARBA00023284"/>
    </source>
</evidence>
<gene>
    <name evidence="8" type="ORF">ACFSJ3_02185</name>
</gene>
<evidence type="ECO:0000256" key="1">
    <source>
        <dbReference type="ARBA" id="ARBA00004383"/>
    </source>
</evidence>
<reference evidence="9" key="1">
    <citation type="journal article" date="2019" name="Int. J. Syst. Evol. Microbiol.">
        <title>The Global Catalogue of Microorganisms (GCM) 10K type strain sequencing project: providing services to taxonomists for standard genome sequencing and annotation.</title>
        <authorList>
            <consortium name="The Broad Institute Genomics Platform"/>
            <consortium name="The Broad Institute Genome Sequencing Center for Infectious Disease"/>
            <person name="Wu L."/>
            <person name="Ma J."/>
        </authorList>
    </citation>
    <scope>NUCLEOTIDE SEQUENCE [LARGE SCALE GENOMIC DNA]</scope>
    <source>
        <strain evidence="9">CGMCC 1.10992</strain>
    </source>
</reference>
<accession>A0ABW4XGY4</accession>
<keyword evidence="9" id="KW-1185">Reference proteome</keyword>
<dbReference type="PROSITE" id="PS00194">
    <property type="entry name" value="THIOREDOXIN_1"/>
    <property type="match status" value="1"/>
</dbReference>
<keyword evidence="4" id="KW-1015">Disulfide bond</keyword>
<dbReference type="SUPFAM" id="SSF52833">
    <property type="entry name" value="Thioredoxin-like"/>
    <property type="match status" value="1"/>
</dbReference>
<keyword evidence="5" id="KW-0676">Redox-active center</keyword>
<proteinExistence type="inferred from homology"/>
<evidence type="ECO:0000259" key="7">
    <source>
        <dbReference type="PROSITE" id="PS51352"/>
    </source>
</evidence>
<dbReference type="NCBIfam" id="TIGR00385">
    <property type="entry name" value="dsbE"/>
    <property type="match status" value="1"/>
</dbReference>
<dbReference type="PROSITE" id="PS51352">
    <property type="entry name" value="THIOREDOXIN_2"/>
    <property type="match status" value="1"/>
</dbReference>
<dbReference type="CDD" id="cd03010">
    <property type="entry name" value="TlpA_like_DsbE"/>
    <property type="match status" value="1"/>
</dbReference>
<dbReference type="InterPro" id="IPR004799">
    <property type="entry name" value="Periplasmic_diS_OxRdtase_DsbE"/>
</dbReference>
<evidence type="ECO:0000256" key="4">
    <source>
        <dbReference type="ARBA" id="ARBA00023157"/>
    </source>
</evidence>
<dbReference type="InterPro" id="IPR017937">
    <property type="entry name" value="Thioredoxin_CS"/>
</dbReference>
<evidence type="ECO:0000313" key="8">
    <source>
        <dbReference type="EMBL" id="MFD2094776.1"/>
    </source>
</evidence>
<organism evidence="8 9">
    <name type="scientific">Corallincola platygyrae</name>
    <dbReference type="NCBI Taxonomy" id="1193278"/>
    <lineage>
        <taxon>Bacteria</taxon>
        <taxon>Pseudomonadati</taxon>
        <taxon>Pseudomonadota</taxon>
        <taxon>Gammaproteobacteria</taxon>
        <taxon>Alteromonadales</taxon>
        <taxon>Psychromonadaceae</taxon>
        <taxon>Corallincola</taxon>
    </lineage>
</organism>
<evidence type="ECO:0000256" key="3">
    <source>
        <dbReference type="ARBA" id="ARBA00022748"/>
    </source>
</evidence>
<feature type="domain" description="Thioredoxin" evidence="7">
    <location>
        <begin position="38"/>
        <end position="175"/>
    </location>
</feature>
<comment type="similarity">
    <text evidence="2">Belongs to the thioredoxin family. DsbE subfamily.</text>
</comment>
<dbReference type="InterPro" id="IPR036249">
    <property type="entry name" value="Thioredoxin-like_sf"/>
</dbReference>
<sequence>MTRGQRVFLFLIPFILFIGLSAFLMRGLFSDPRELESVLVGKPVPEFQLPDLYQPTKVHDQTLFGGEPMLLNIWATWCPTCKAEHAFLNQLAEQGVRIVGLNYKDDPEKAKRWLAQLGNPYRVNLLDERGTLALDLGVYGAPETYIIDGNGVVLHRHVGDVNPRNWQAKLAPIYHQAASKQVAGTASGVAR</sequence>
<keyword evidence="6" id="KW-1133">Transmembrane helix</keyword>
<name>A0ABW4XGY4_9GAMM</name>
<dbReference type="PANTHER" id="PTHR42852:SF6">
    <property type="entry name" value="THIOL:DISULFIDE INTERCHANGE PROTEIN DSBE"/>
    <property type="match status" value="1"/>
</dbReference>
<feature type="transmembrane region" description="Helical" evidence="6">
    <location>
        <begin position="7"/>
        <end position="29"/>
    </location>
</feature>